<protein>
    <submittedName>
        <fullName evidence="2">Uncharacterized protein</fullName>
    </submittedName>
</protein>
<gene>
    <name evidence="2" type="ORF">PAXRUDRAFT_21384</name>
</gene>
<keyword evidence="3" id="KW-1185">Reference proteome</keyword>
<evidence type="ECO:0000313" key="3">
    <source>
        <dbReference type="Proteomes" id="UP000054538"/>
    </source>
</evidence>
<dbReference type="InParanoid" id="A0A0D0CQ95"/>
<dbReference type="EMBL" id="KN830249">
    <property type="protein sequence ID" value="KIK72966.1"/>
    <property type="molecule type" value="Genomic_DNA"/>
</dbReference>
<organism evidence="2 3">
    <name type="scientific">Paxillus rubicundulus Ve08.2h10</name>
    <dbReference type="NCBI Taxonomy" id="930991"/>
    <lineage>
        <taxon>Eukaryota</taxon>
        <taxon>Fungi</taxon>
        <taxon>Dikarya</taxon>
        <taxon>Basidiomycota</taxon>
        <taxon>Agaricomycotina</taxon>
        <taxon>Agaricomycetes</taxon>
        <taxon>Agaricomycetidae</taxon>
        <taxon>Boletales</taxon>
        <taxon>Paxilineae</taxon>
        <taxon>Paxillaceae</taxon>
        <taxon>Paxillus</taxon>
    </lineage>
</organism>
<reference evidence="2 3" key="1">
    <citation type="submission" date="2014-04" db="EMBL/GenBank/DDBJ databases">
        <authorList>
            <consortium name="DOE Joint Genome Institute"/>
            <person name="Kuo A."/>
            <person name="Kohler A."/>
            <person name="Jargeat P."/>
            <person name="Nagy L.G."/>
            <person name="Floudas D."/>
            <person name="Copeland A."/>
            <person name="Barry K.W."/>
            <person name="Cichocki N."/>
            <person name="Veneault-Fourrey C."/>
            <person name="LaButti K."/>
            <person name="Lindquist E.A."/>
            <person name="Lipzen A."/>
            <person name="Lundell T."/>
            <person name="Morin E."/>
            <person name="Murat C."/>
            <person name="Sun H."/>
            <person name="Tunlid A."/>
            <person name="Henrissat B."/>
            <person name="Grigoriev I.V."/>
            <person name="Hibbett D.S."/>
            <person name="Martin F."/>
            <person name="Nordberg H.P."/>
            <person name="Cantor M.N."/>
            <person name="Hua S.X."/>
        </authorList>
    </citation>
    <scope>NUCLEOTIDE SEQUENCE [LARGE SCALE GENOMIC DNA]</scope>
    <source>
        <strain evidence="2 3">Ve08.2h10</strain>
    </source>
</reference>
<name>A0A0D0CQ95_9AGAM</name>
<dbReference type="HOGENOM" id="CLU_2886491_0_0_1"/>
<dbReference type="AlphaFoldDB" id="A0A0D0CQ95"/>
<sequence length="63" mass="6885">MAKKHKTQLQSQGPVGLIETVPHTESQQAGSEGLRVNSDMAGRLTPRTEDRHTSKGERKMAGE</sequence>
<evidence type="ECO:0000256" key="1">
    <source>
        <dbReference type="SAM" id="MobiDB-lite"/>
    </source>
</evidence>
<feature type="region of interest" description="Disordered" evidence="1">
    <location>
        <begin position="23"/>
        <end position="63"/>
    </location>
</feature>
<dbReference type="Proteomes" id="UP000054538">
    <property type="component" value="Unassembled WGS sequence"/>
</dbReference>
<feature type="compositionally biased region" description="Basic and acidic residues" evidence="1">
    <location>
        <begin position="46"/>
        <end position="63"/>
    </location>
</feature>
<evidence type="ECO:0000313" key="2">
    <source>
        <dbReference type="EMBL" id="KIK72966.1"/>
    </source>
</evidence>
<reference evidence="3" key="2">
    <citation type="submission" date="2015-01" db="EMBL/GenBank/DDBJ databases">
        <title>Evolutionary Origins and Diversification of the Mycorrhizal Mutualists.</title>
        <authorList>
            <consortium name="DOE Joint Genome Institute"/>
            <consortium name="Mycorrhizal Genomics Consortium"/>
            <person name="Kohler A."/>
            <person name="Kuo A."/>
            <person name="Nagy L.G."/>
            <person name="Floudas D."/>
            <person name="Copeland A."/>
            <person name="Barry K.W."/>
            <person name="Cichocki N."/>
            <person name="Veneault-Fourrey C."/>
            <person name="LaButti K."/>
            <person name="Lindquist E.A."/>
            <person name="Lipzen A."/>
            <person name="Lundell T."/>
            <person name="Morin E."/>
            <person name="Murat C."/>
            <person name="Riley R."/>
            <person name="Ohm R."/>
            <person name="Sun H."/>
            <person name="Tunlid A."/>
            <person name="Henrissat B."/>
            <person name="Grigoriev I.V."/>
            <person name="Hibbett D.S."/>
            <person name="Martin F."/>
        </authorList>
    </citation>
    <scope>NUCLEOTIDE SEQUENCE [LARGE SCALE GENOMIC DNA]</scope>
    <source>
        <strain evidence="3">Ve08.2h10</strain>
    </source>
</reference>
<accession>A0A0D0CQ95</accession>
<proteinExistence type="predicted"/>